<organism evidence="8 9">
    <name type="scientific">Eremothecium sinecaudum</name>
    <dbReference type="NCBI Taxonomy" id="45286"/>
    <lineage>
        <taxon>Eukaryota</taxon>
        <taxon>Fungi</taxon>
        <taxon>Dikarya</taxon>
        <taxon>Ascomycota</taxon>
        <taxon>Saccharomycotina</taxon>
        <taxon>Saccharomycetes</taxon>
        <taxon>Saccharomycetales</taxon>
        <taxon>Saccharomycetaceae</taxon>
        <taxon>Eremothecium</taxon>
    </lineage>
</organism>
<evidence type="ECO:0000256" key="4">
    <source>
        <dbReference type="ARBA" id="ARBA00044746"/>
    </source>
</evidence>
<keyword evidence="9" id="KW-1185">Reference proteome</keyword>
<dbReference type="InterPro" id="IPR011989">
    <property type="entry name" value="ARM-like"/>
</dbReference>
<comment type="function">
    <text evidence="4">May play a role in the regulation of cytokinesis.</text>
</comment>
<protein>
    <recommendedName>
        <fullName evidence="5">Ataxin-10 homolog</fullName>
    </recommendedName>
    <alternativeName>
        <fullName evidence="6">Copper transport protein 86</fullName>
    </alternativeName>
</protein>
<evidence type="ECO:0000256" key="1">
    <source>
        <dbReference type="ARBA" id="ARBA00008384"/>
    </source>
</evidence>
<evidence type="ECO:0000313" key="8">
    <source>
        <dbReference type="EMBL" id="AMD21470.1"/>
    </source>
</evidence>
<keyword evidence="3" id="KW-0131">Cell cycle</keyword>
<dbReference type="EMBL" id="CP014245">
    <property type="protein sequence ID" value="AMD21470.1"/>
    <property type="molecule type" value="Genomic_DNA"/>
</dbReference>
<dbReference type="Gene3D" id="1.25.10.10">
    <property type="entry name" value="Leucine-rich Repeat Variant"/>
    <property type="match status" value="1"/>
</dbReference>
<evidence type="ECO:0000256" key="2">
    <source>
        <dbReference type="ARBA" id="ARBA00022618"/>
    </source>
</evidence>
<name>A0A0X8HU53_9SACH</name>
<dbReference type="AlphaFoldDB" id="A0A0X8HU53"/>
<feature type="domain" description="Ataxin-10" evidence="7">
    <location>
        <begin position="420"/>
        <end position="517"/>
    </location>
</feature>
<proteinExistence type="inferred from homology"/>
<sequence>MTEPVDLRVLENACAILGRENSPLDAYMPIFDDLNTIVIKSSADESFRKRLAGDRALWKAVGQCFSAINDVDLRNCVAPDLHLRLLRGIVLLSRNFGAERQDIPQELLLQNKLTRWLAKQQKSYKAMEIALFSVSYEFFYNISKSSVLFDKSSLDELCDILVYPATVPSKNRDTLLLPMLCFMSHLVQNDDFLYYFLKHPCATNILSSLLIEDIVKSHIEVPVVQGEKGALTSISALEAVQVEIWSSILTHESFGVYLKDQRLNNWENFCTILSLSQLIITSREKWDKTQLTVIMSWVYEVFVSAAEELRLFFEGDAQDEILAQKIHRILTISLDIISVLSKFEHVREFILYYGGLKTLVDLLSCLQKNCIRINITRDKLGVKRIRSTNAAGEPVKDNDKKASRIDFETGTIKATNFPECKSMVIEILAYLCYGNEEIQNRCRELHALELVLSNCILDDNDPFIKERSIMCIRFLLEGNQKNQEFVAKLEAKRAIKDDVLSEAGFDIEIDESGKIGLKQSSKVNT</sequence>
<accession>A0A0X8HU53</accession>
<gene>
    <name evidence="8" type="ORF">AW171_hschr53421</name>
</gene>
<dbReference type="InterPro" id="IPR019156">
    <property type="entry name" value="Ataxin-10_domain"/>
</dbReference>
<evidence type="ECO:0000259" key="7">
    <source>
        <dbReference type="Pfam" id="PF09759"/>
    </source>
</evidence>
<dbReference type="InterPro" id="IPR016024">
    <property type="entry name" value="ARM-type_fold"/>
</dbReference>
<dbReference type="Proteomes" id="UP000243052">
    <property type="component" value="Chromosome v"/>
</dbReference>
<dbReference type="InterPro" id="IPR051374">
    <property type="entry name" value="Ataxin-10/CTR86_families"/>
</dbReference>
<dbReference type="RefSeq" id="XP_017988466.1">
    <property type="nucleotide sequence ID" value="XM_018132977.1"/>
</dbReference>
<dbReference type="GO" id="GO:0051301">
    <property type="term" value="P:cell division"/>
    <property type="evidence" value="ECO:0007669"/>
    <property type="project" value="UniProtKB-KW"/>
</dbReference>
<evidence type="ECO:0000256" key="3">
    <source>
        <dbReference type="ARBA" id="ARBA00023306"/>
    </source>
</evidence>
<keyword evidence="2" id="KW-0132">Cell division</keyword>
<dbReference type="GeneID" id="28724760"/>
<dbReference type="PANTHER" id="PTHR13255:SF0">
    <property type="entry name" value="ATAXIN-10"/>
    <property type="match status" value="1"/>
</dbReference>
<dbReference type="OrthoDB" id="379794at2759"/>
<dbReference type="SUPFAM" id="SSF48371">
    <property type="entry name" value="ARM repeat"/>
    <property type="match status" value="1"/>
</dbReference>
<evidence type="ECO:0000256" key="5">
    <source>
        <dbReference type="ARBA" id="ARBA00044801"/>
    </source>
</evidence>
<comment type="similarity">
    <text evidence="1">Belongs to the ataxin-10 family.</text>
</comment>
<evidence type="ECO:0000313" key="9">
    <source>
        <dbReference type="Proteomes" id="UP000243052"/>
    </source>
</evidence>
<dbReference type="Pfam" id="PF09759">
    <property type="entry name" value="Atx10homo_assoc"/>
    <property type="match status" value="1"/>
</dbReference>
<evidence type="ECO:0000256" key="6">
    <source>
        <dbReference type="ARBA" id="ARBA00044805"/>
    </source>
</evidence>
<dbReference type="GO" id="GO:0005829">
    <property type="term" value="C:cytosol"/>
    <property type="evidence" value="ECO:0007669"/>
    <property type="project" value="TreeGrafter"/>
</dbReference>
<reference evidence="8 9" key="1">
    <citation type="submission" date="2016-01" db="EMBL/GenBank/DDBJ databases">
        <title>Genome sequence of the yeast Holleya sinecauda.</title>
        <authorList>
            <person name="Dietrich F.S."/>
        </authorList>
    </citation>
    <scope>NUCLEOTIDE SEQUENCE [LARGE SCALE GENOMIC DNA]</scope>
    <source>
        <strain evidence="8 9">ATCC 58844</strain>
    </source>
</reference>
<dbReference type="PANTHER" id="PTHR13255">
    <property type="entry name" value="ATAXIN-10"/>
    <property type="match status" value="1"/>
</dbReference>